<dbReference type="CDD" id="cd00829">
    <property type="entry name" value="SCP-x_thiolase"/>
    <property type="match status" value="1"/>
</dbReference>
<dbReference type="EMBL" id="JBHUKS010000011">
    <property type="protein sequence ID" value="MFD2469064.1"/>
    <property type="molecule type" value="Genomic_DNA"/>
</dbReference>
<dbReference type="PANTHER" id="PTHR42870:SF1">
    <property type="entry name" value="NON-SPECIFIC LIPID-TRANSFER PROTEIN-LIKE 2"/>
    <property type="match status" value="1"/>
</dbReference>
<dbReference type="InterPro" id="IPR055140">
    <property type="entry name" value="Thiolase_C_2"/>
</dbReference>
<organism evidence="2 3">
    <name type="scientific">Amycolatopsis silviterrae</name>
    <dbReference type="NCBI Taxonomy" id="1656914"/>
    <lineage>
        <taxon>Bacteria</taxon>
        <taxon>Bacillati</taxon>
        <taxon>Actinomycetota</taxon>
        <taxon>Actinomycetes</taxon>
        <taxon>Pseudonocardiales</taxon>
        <taxon>Pseudonocardiaceae</taxon>
        <taxon>Amycolatopsis</taxon>
    </lineage>
</organism>
<accession>A0ABW5H7F5</accession>
<sequence>MTQSFTGRAAVTGIGMTELSRRSGRTELELAVSACQGALTDAGLTAADVGAVLCYHLSDSAGVNQVAAALGVPSAVWTNELYGGGTQSASVLGDAAMLIDAGIAEHVLVFRALNGRSGVRMGQARLALDQQFTLPYGMAGPVHLFALAARRWMHDTGATEKDLAAVVRQSRELARTNPRALRRDGLDEAGYFASPPVATPLRRVDCCQETDGGAALIISATATADVLRPGSPRIHTVVRGGGPGATTMNAASDVSRLFSAYLADPLYRSAGMKPSDVDLALLYDAYSPIVLQQLEDFGFAERGSAGSCVRSGDTLPSGRLPLNPHGGLLSEGYVHGLNNVVEAVRQLRGEGTNQVRSAEVALCTGFGGSYGSAAVLVAG</sequence>
<dbReference type="Proteomes" id="UP001597483">
    <property type="component" value="Unassembled WGS sequence"/>
</dbReference>
<proteinExistence type="predicted"/>
<feature type="domain" description="Thiolase C-terminal" evidence="1">
    <location>
        <begin position="267"/>
        <end position="377"/>
    </location>
</feature>
<dbReference type="RefSeq" id="WP_378305158.1">
    <property type="nucleotide sequence ID" value="NZ_JBHUKS010000011.1"/>
</dbReference>
<dbReference type="SUPFAM" id="SSF53901">
    <property type="entry name" value="Thiolase-like"/>
    <property type="match status" value="2"/>
</dbReference>
<evidence type="ECO:0000313" key="3">
    <source>
        <dbReference type="Proteomes" id="UP001597483"/>
    </source>
</evidence>
<dbReference type="PIRSF" id="PIRSF000429">
    <property type="entry name" value="Ac-CoA_Ac_transf"/>
    <property type="match status" value="1"/>
</dbReference>
<evidence type="ECO:0000313" key="2">
    <source>
        <dbReference type="EMBL" id="MFD2469064.1"/>
    </source>
</evidence>
<dbReference type="Pfam" id="PF22691">
    <property type="entry name" value="Thiolase_C_1"/>
    <property type="match status" value="1"/>
</dbReference>
<gene>
    <name evidence="2" type="ORF">ACFSVL_16880</name>
</gene>
<name>A0ABW5H7F5_9PSEU</name>
<dbReference type="InterPro" id="IPR016039">
    <property type="entry name" value="Thiolase-like"/>
</dbReference>
<dbReference type="Gene3D" id="3.40.47.10">
    <property type="match status" value="1"/>
</dbReference>
<protein>
    <submittedName>
        <fullName evidence="2">Lipid-transfer protein</fullName>
    </submittedName>
</protein>
<keyword evidence="3" id="KW-1185">Reference proteome</keyword>
<comment type="caution">
    <text evidence="2">The sequence shown here is derived from an EMBL/GenBank/DDBJ whole genome shotgun (WGS) entry which is preliminary data.</text>
</comment>
<evidence type="ECO:0000259" key="1">
    <source>
        <dbReference type="Pfam" id="PF22691"/>
    </source>
</evidence>
<reference evidence="3" key="1">
    <citation type="journal article" date="2019" name="Int. J. Syst. Evol. Microbiol.">
        <title>The Global Catalogue of Microorganisms (GCM) 10K type strain sequencing project: providing services to taxonomists for standard genome sequencing and annotation.</title>
        <authorList>
            <consortium name="The Broad Institute Genomics Platform"/>
            <consortium name="The Broad Institute Genome Sequencing Center for Infectious Disease"/>
            <person name="Wu L."/>
            <person name="Ma J."/>
        </authorList>
    </citation>
    <scope>NUCLEOTIDE SEQUENCE [LARGE SCALE GENOMIC DNA]</scope>
    <source>
        <strain evidence="3">CGMCC 4.7641</strain>
    </source>
</reference>
<dbReference type="InterPro" id="IPR002155">
    <property type="entry name" value="Thiolase"/>
</dbReference>
<dbReference type="PANTHER" id="PTHR42870">
    <property type="entry name" value="ACETYL-COA C-ACETYLTRANSFERASE"/>
    <property type="match status" value="1"/>
</dbReference>